<comment type="similarity">
    <text evidence="4">Belongs to the WD repeat SEC31 family.</text>
</comment>
<keyword evidence="11" id="KW-0256">Endoplasmic reticulum</keyword>
<dbReference type="GO" id="GO:0007029">
    <property type="term" value="P:endoplasmic reticulum organization"/>
    <property type="evidence" value="ECO:0007669"/>
    <property type="project" value="TreeGrafter"/>
</dbReference>
<dbReference type="Pfam" id="PF00400">
    <property type="entry name" value="WD40"/>
    <property type="match status" value="1"/>
</dbReference>
<dbReference type="OrthoDB" id="690928at2759"/>
<evidence type="ECO:0000256" key="20">
    <source>
        <dbReference type="SAM" id="MobiDB-lite"/>
    </source>
</evidence>
<feature type="domain" description="Sec16 Sec23-binding" evidence="24">
    <location>
        <begin position="430"/>
        <end position="644"/>
    </location>
</feature>
<dbReference type="FunCoup" id="A0A167LMV6">
    <property type="interactions" value="496"/>
</dbReference>
<dbReference type="GeneID" id="29002151"/>
<dbReference type="InterPro" id="IPR001680">
    <property type="entry name" value="WD40_rpt"/>
</dbReference>
<keyword evidence="9 21" id="KW-0812">Transmembrane</keyword>
<evidence type="ECO:0000313" key="26">
    <source>
        <dbReference type="Proteomes" id="UP000077315"/>
    </source>
</evidence>
<dbReference type="InterPro" id="IPR009917">
    <property type="entry name" value="SRA1/Sec31"/>
</dbReference>
<feature type="domain" description="PIG-P" evidence="23">
    <location>
        <begin position="996"/>
        <end position="1082"/>
    </location>
</feature>
<dbReference type="PANTHER" id="PTHR13923:SF11">
    <property type="entry name" value="SECRETORY 31, ISOFORM D"/>
    <property type="match status" value="1"/>
</dbReference>
<dbReference type="GO" id="GO:0015031">
    <property type="term" value="P:protein transport"/>
    <property type="evidence" value="ECO:0007669"/>
    <property type="project" value="UniProtKB-KW"/>
</dbReference>
<dbReference type="InterPro" id="IPR036322">
    <property type="entry name" value="WD40_repeat_dom_sf"/>
</dbReference>
<evidence type="ECO:0000256" key="6">
    <source>
        <dbReference type="ARBA" id="ARBA00021236"/>
    </source>
</evidence>
<dbReference type="VEuPathDB" id="FungiDB:PHYBLDRAFT_64156"/>
<dbReference type="InterPro" id="IPR024298">
    <property type="entry name" value="Sec16_Sec23-bd"/>
</dbReference>
<evidence type="ECO:0000256" key="10">
    <source>
        <dbReference type="ARBA" id="ARBA00022737"/>
    </source>
</evidence>
<keyword evidence="12" id="KW-0931">ER-Golgi transport</keyword>
<dbReference type="Pfam" id="PF08510">
    <property type="entry name" value="PIG-P"/>
    <property type="match status" value="1"/>
</dbReference>
<keyword evidence="10" id="KW-0677">Repeat</keyword>
<evidence type="ECO:0000313" key="25">
    <source>
        <dbReference type="EMBL" id="OAD70764.1"/>
    </source>
</evidence>
<reference evidence="26" key="1">
    <citation type="submission" date="2015-06" db="EMBL/GenBank/DDBJ databases">
        <title>Expansion of signal transduction pathways in fungi by whole-genome duplication.</title>
        <authorList>
            <consortium name="DOE Joint Genome Institute"/>
            <person name="Corrochano L.M."/>
            <person name="Kuo A."/>
            <person name="Marcet-Houben M."/>
            <person name="Polaino S."/>
            <person name="Salamov A."/>
            <person name="Villalobos J.M."/>
            <person name="Alvarez M.I."/>
            <person name="Avalos J."/>
            <person name="Benito E.P."/>
            <person name="Benoit I."/>
            <person name="Burger G."/>
            <person name="Camino L.P."/>
            <person name="Canovas D."/>
            <person name="Cerda-Olmedo E."/>
            <person name="Cheng J.-F."/>
            <person name="Dominguez A."/>
            <person name="Elias M."/>
            <person name="Eslava A.P."/>
            <person name="Glaser F."/>
            <person name="Grimwood J."/>
            <person name="Gutierrez G."/>
            <person name="Heitman J."/>
            <person name="Henrissat B."/>
            <person name="Iturriaga E.A."/>
            <person name="Lang B.F."/>
            <person name="Lavin J.L."/>
            <person name="Lee S."/>
            <person name="Li W."/>
            <person name="Lindquist E."/>
            <person name="Lopez-Garcia S."/>
            <person name="Luque E.M."/>
            <person name="Marcos A.T."/>
            <person name="Martin J."/>
            <person name="McCluskey K."/>
            <person name="Medina H.R."/>
            <person name="Miralles-Duran A."/>
            <person name="Miyazaki A."/>
            <person name="Munoz-Torres E."/>
            <person name="Oguiza J.A."/>
            <person name="Ohm R."/>
            <person name="Olmedo M."/>
            <person name="Orejas M."/>
            <person name="Ortiz-Castellanos L."/>
            <person name="Pisabarro A.G."/>
            <person name="Rodriguez-Romero J."/>
            <person name="Ruiz-Herrera J."/>
            <person name="Ruiz-Vazquez R."/>
            <person name="Sanz C."/>
            <person name="Schackwitz W."/>
            <person name="Schmutz J."/>
            <person name="Shahriari M."/>
            <person name="Shelest E."/>
            <person name="Silva-Franco F."/>
            <person name="Soanes D."/>
            <person name="Syed K."/>
            <person name="Tagua V.G."/>
            <person name="Talbot N.J."/>
            <person name="Thon M."/>
            <person name="De vries R.P."/>
            <person name="Wiebenga A."/>
            <person name="Yadav J.S."/>
            <person name="Braun E.L."/>
            <person name="Baker S."/>
            <person name="Garre V."/>
            <person name="Horwitz B."/>
            <person name="Torres-Martinez S."/>
            <person name="Idnurm A."/>
            <person name="Herrera-Estrella A."/>
            <person name="Gabaldon T."/>
            <person name="Grigoriev I.V."/>
        </authorList>
    </citation>
    <scope>NUCLEOTIDE SEQUENCE [LARGE SCALE GENOMIC DNA]</scope>
    <source>
        <strain evidence="26">NRRL 1555(-)</strain>
    </source>
</reference>
<feature type="region of interest" description="Disordered" evidence="20">
    <location>
        <begin position="862"/>
        <end position="884"/>
    </location>
</feature>
<feature type="compositionally biased region" description="Polar residues" evidence="20">
    <location>
        <begin position="682"/>
        <end position="691"/>
    </location>
</feature>
<evidence type="ECO:0000256" key="18">
    <source>
        <dbReference type="ARBA" id="ARBA00029433"/>
    </source>
</evidence>
<dbReference type="PANTHER" id="PTHR13923">
    <property type="entry name" value="SEC31-RELATED PROTEIN"/>
    <property type="match status" value="1"/>
</dbReference>
<evidence type="ECO:0000256" key="15">
    <source>
        <dbReference type="ARBA" id="ARBA00023136"/>
    </source>
</evidence>
<evidence type="ECO:0000256" key="21">
    <source>
        <dbReference type="SAM" id="Phobius"/>
    </source>
</evidence>
<dbReference type="GO" id="GO:0090110">
    <property type="term" value="P:COPII-coated vesicle cargo loading"/>
    <property type="evidence" value="ECO:0007669"/>
    <property type="project" value="TreeGrafter"/>
</dbReference>
<keyword evidence="26" id="KW-1185">Reference proteome</keyword>
<keyword evidence="16" id="KW-0968">Cytoplasmic vesicle</keyword>
<dbReference type="InterPro" id="IPR015943">
    <property type="entry name" value="WD40/YVTN_repeat-like_dom_sf"/>
</dbReference>
<keyword evidence="15 21" id="KW-0472">Membrane</keyword>
<evidence type="ECO:0000256" key="7">
    <source>
        <dbReference type="ARBA" id="ARBA00022448"/>
    </source>
</evidence>
<evidence type="ECO:0000256" key="17">
    <source>
        <dbReference type="ARBA" id="ARBA00025471"/>
    </source>
</evidence>
<comment type="function">
    <text evidence="17">Component of the coat protein complex II (COPII) which promotes the formation of transport vesicles from the endoplasmic reticulum (ER). The coat has two main functions, the physical deformation of the endoplasmic reticulum membrane into vesicles and the selection of cargo molecules.</text>
</comment>
<dbReference type="AlphaFoldDB" id="A0A167LMV6"/>
<evidence type="ECO:0000256" key="9">
    <source>
        <dbReference type="ARBA" id="ARBA00022692"/>
    </source>
</evidence>
<feature type="region of interest" description="Disordered" evidence="20">
    <location>
        <begin position="898"/>
        <end position="924"/>
    </location>
</feature>
<gene>
    <name evidence="25" type="ORF">PHYBLDRAFT_64156</name>
</gene>
<dbReference type="EMBL" id="KV440987">
    <property type="protein sequence ID" value="OAD70764.1"/>
    <property type="molecule type" value="Genomic_DNA"/>
</dbReference>
<evidence type="ECO:0000259" key="23">
    <source>
        <dbReference type="Pfam" id="PF08510"/>
    </source>
</evidence>
<evidence type="ECO:0000259" key="24">
    <source>
        <dbReference type="Pfam" id="PF12931"/>
    </source>
</evidence>
<evidence type="ECO:0000256" key="8">
    <source>
        <dbReference type="ARBA" id="ARBA00022574"/>
    </source>
</evidence>
<accession>A0A167LMV6</accession>
<dbReference type="GO" id="GO:0005198">
    <property type="term" value="F:structural molecule activity"/>
    <property type="evidence" value="ECO:0007669"/>
    <property type="project" value="TreeGrafter"/>
</dbReference>
<evidence type="ECO:0000256" key="3">
    <source>
        <dbReference type="ARBA" id="ARBA00004586"/>
    </source>
</evidence>
<keyword evidence="7" id="KW-0813">Transport</keyword>
<feature type="transmembrane region" description="Helical" evidence="21">
    <location>
        <begin position="1007"/>
        <end position="1030"/>
    </location>
</feature>
<feature type="repeat" description="WD" evidence="19">
    <location>
        <begin position="59"/>
        <end position="94"/>
    </location>
</feature>
<dbReference type="InParanoid" id="A0A167LMV6"/>
<dbReference type="Pfam" id="PF12931">
    <property type="entry name" value="TPR_Sec16"/>
    <property type="match status" value="1"/>
</dbReference>
<dbReference type="GO" id="GO:0070971">
    <property type="term" value="C:endoplasmic reticulum exit site"/>
    <property type="evidence" value="ECO:0007669"/>
    <property type="project" value="TreeGrafter"/>
</dbReference>
<keyword evidence="14 21" id="KW-1133">Transmembrane helix</keyword>
<dbReference type="RefSeq" id="XP_018288804.1">
    <property type="nucleotide sequence ID" value="XM_018441245.1"/>
</dbReference>
<dbReference type="PROSITE" id="PS50082">
    <property type="entry name" value="WD_REPEATS_2"/>
    <property type="match status" value="1"/>
</dbReference>
<dbReference type="Gene3D" id="2.130.10.10">
    <property type="entry name" value="YVTN repeat-like/Quinoprotein amine dehydrogenase"/>
    <property type="match status" value="1"/>
</dbReference>
<evidence type="ECO:0000256" key="12">
    <source>
        <dbReference type="ARBA" id="ARBA00022892"/>
    </source>
</evidence>
<evidence type="ECO:0000256" key="13">
    <source>
        <dbReference type="ARBA" id="ARBA00022927"/>
    </source>
</evidence>
<dbReference type="Gene3D" id="1.25.40.1030">
    <property type="match status" value="1"/>
</dbReference>
<feature type="domain" description="SRA1/Sec31" evidence="22">
    <location>
        <begin position="757"/>
        <end position="847"/>
    </location>
</feature>
<evidence type="ECO:0000256" key="19">
    <source>
        <dbReference type="PROSITE-ProRule" id="PRU00221"/>
    </source>
</evidence>
<evidence type="ECO:0000259" key="22">
    <source>
        <dbReference type="Pfam" id="PF07304"/>
    </source>
</evidence>
<dbReference type="STRING" id="763407.A0A167LMV6"/>
<comment type="subcellular location">
    <subcellularLocation>
        <location evidence="2">Cytoplasmic vesicle membrane</location>
    </subcellularLocation>
    <subcellularLocation>
        <location evidence="18">Endomembrane system</location>
        <topology evidence="18">Peripheral membrane protein</topology>
        <orientation evidence="18">Cytoplasmic side</orientation>
    </subcellularLocation>
    <subcellularLocation>
        <location evidence="3">Endoplasmic reticulum membrane</location>
    </subcellularLocation>
    <subcellularLocation>
        <location evidence="1">Membrane</location>
        <topology evidence="1">Multi-pass membrane protein</topology>
    </subcellularLocation>
</comment>
<evidence type="ECO:0000256" key="16">
    <source>
        <dbReference type="ARBA" id="ARBA00023329"/>
    </source>
</evidence>
<dbReference type="SUPFAM" id="SSF50978">
    <property type="entry name" value="WD40 repeat-like"/>
    <property type="match status" value="1"/>
</dbReference>
<evidence type="ECO:0000256" key="4">
    <source>
        <dbReference type="ARBA" id="ARBA00009358"/>
    </source>
</evidence>
<keyword evidence="13" id="KW-0653">Protein transport</keyword>
<evidence type="ECO:0000256" key="14">
    <source>
        <dbReference type="ARBA" id="ARBA00022989"/>
    </source>
</evidence>
<evidence type="ECO:0000256" key="1">
    <source>
        <dbReference type="ARBA" id="ARBA00004141"/>
    </source>
</evidence>
<dbReference type="Proteomes" id="UP000077315">
    <property type="component" value="Unassembled WGS sequence"/>
</dbReference>
<dbReference type="Gene3D" id="1.20.940.10">
    <property type="entry name" value="Functional domain of the splicing factor Prp18"/>
    <property type="match status" value="1"/>
</dbReference>
<evidence type="ECO:0000256" key="5">
    <source>
        <dbReference type="ARBA" id="ARBA00013507"/>
    </source>
</evidence>
<dbReference type="InterPro" id="IPR013717">
    <property type="entry name" value="PIG-P"/>
</dbReference>
<feature type="region of interest" description="Disordered" evidence="20">
    <location>
        <begin position="963"/>
        <end position="989"/>
    </location>
</feature>
<feature type="region of interest" description="Disordered" evidence="20">
    <location>
        <begin position="677"/>
        <end position="696"/>
    </location>
</feature>
<evidence type="ECO:0000256" key="2">
    <source>
        <dbReference type="ARBA" id="ARBA00004156"/>
    </source>
</evidence>
<dbReference type="GO" id="GO:0005789">
    <property type="term" value="C:endoplasmic reticulum membrane"/>
    <property type="evidence" value="ECO:0007669"/>
    <property type="project" value="UniProtKB-SubCell"/>
</dbReference>
<dbReference type="GO" id="GO:0030127">
    <property type="term" value="C:COPII vesicle coat"/>
    <property type="evidence" value="ECO:0007669"/>
    <property type="project" value="TreeGrafter"/>
</dbReference>
<keyword evidence="8 19" id="KW-0853">WD repeat</keyword>
<dbReference type="InterPro" id="IPR040251">
    <property type="entry name" value="SEC31-like"/>
</dbReference>
<evidence type="ECO:0000256" key="11">
    <source>
        <dbReference type="ARBA" id="ARBA00022824"/>
    </source>
</evidence>
<dbReference type="SMART" id="SM00320">
    <property type="entry name" value="WD40"/>
    <property type="match status" value="5"/>
</dbReference>
<proteinExistence type="inferred from homology"/>
<protein>
    <recommendedName>
        <fullName evidence="6">Protein transport protein SEC31</fullName>
    </recommendedName>
    <alternativeName>
        <fullName evidence="5">Protein transport protein sec31</fullName>
    </alternativeName>
</protein>
<dbReference type="Pfam" id="PF07304">
    <property type="entry name" value="SRA1"/>
    <property type="match status" value="1"/>
</dbReference>
<organism evidence="25 26">
    <name type="scientific">Phycomyces blakesleeanus (strain ATCC 8743b / DSM 1359 / FGSC 10004 / NBRC 33097 / NRRL 1555)</name>
    <dbReference type="NCBI Taxonomy" id="763407"/>
    <lineage>
        <taxon>Eukaryota</taxon>
        <taxon>Fungi</taxon>
        <taxon>Fungi incertae sedis</taxon>
        <taxon>Mucoromycota</taxon>
        <taxon>Mucoromycotina</taxon>
        <taxon>Mucoromycetes</taxon>
        <taxon>Mucorales</taxon>
        <taxon>Phycomycetaceae</taxon>
        <taxon>Phycomyces</taxon>
    </lineage>
</organism>
<name>A0A167LMV6_PHYB8</name>
<sequence length="1116" mass="126665">MYKSPFTWSPGTNSFLAILHPTSDGSRLELLKPEWSSLSKDTGFSSSIIAKVNTVVSTLSGHTAEIESLALSRLEPHMLASTGAKGEVFVWDMNHLVKPYVPGVPSVRMDVVTGVSWNSQVPHILSTCSNNGFTSVWDLRSRREIMSLTAQFTTSTQAVQWNPQVATQLVAASEDFSSVIHIWDLRQNRRPSKTLVGHEQTIISLSWSYNSPGQLLSTDKAGRTLQWDPSLGTLVEELGSHNQYALWCPQRPDSFASCSLDGKIKFCSIQSNLPNVPVKQELPISPHPRTDSRPIYRSVGASFGYNGKLVIFRSRLSKSNINTPVPQVHIMDIQPLPEVTQRAEKLFRCLSQDLDGSIDRLIDKKIQLEYKSQEWKMLGALVSKDPRQTIIGLVEDKRVPMEYNKSVDEMSPDMIRRKDSDRDRDMDIKISRCVSVGDFGSAVDLCIESNRMAEALLMATCGDKDLLKRTQTIYFEQRVCPPSYLCLVKHILRNDLHSMTHQSPVEDWPHIIAAICTFASPSELQVLLNAFGDRLLKSFRSQALICYMAAGNMTKVCEIWLQYYDPVRTTAVQLQDLVERLSVFQKITGFEASKKDPPHVFERLYQVYCDYAHLMATHGRLDIALYYYSIIPNIFHNTPQMLVLYDRIYRASSSIEAENLRIPPLAFEYQEILCKPDLQNKPPENTQSTDPSLKARVSPNKPAFDALQDPLSPHELPLLEKKRFPFFSNLRIIAKDDKSHIIPEQRIIYTVLVKELREARRCSPINHKRTLDDTERRLKILFDQLNNQQVSETVVGCMLSLVKALEKGEYEEAERIQVELVATCYDACGSWLVGVKRLIGHAKQLNCGRHDDPSSFLVYDSMMDSPTSLNDRDDEGSDPQSNHHTWLTASMSVQSLTGLHDSSCPRATEDTVGMRRGTSQQPSVEPFHIRATRGRRNSFSSFLTTKHTPLLSRSRRITTQTGDLNGHQEHENTFRKAHRPRSYSDKSTTAQATYRDELMSHFLLGRYWALAIPIWIMTFVWFIFVSFISYNLMNTAPLDSYACITDDHANMMEAPLPLDNRPSDWMPELHDLPISLVNALLYSPSNQLPVSTEDTEEERDALMPLRTSRKYVIGHS</sequence>